<dbReference type="PROSITE" id="PS00211">
    <property type="entry name" value="ABC_TRANSPORTER_1"/>
    <property type="match status" value="1"/>
</dbReference>
<dbReference type="RefSeq" id="WP_116284536.1">
    <property type="nucleotide sequence ID" value="NZ_NBXA01000033.1"/>
</dbReference>
<dbReference type="PANTHER" id="PTHR43790:SF9">
    <property type="entry name" value="GALACTOFURANOSE TRANSPORTER ATP-BINDING PROTEIN YTFR"/>
    <property type="match status" value="1"/>
</dbReference>
<name>A0A3E0VBI8_9MICO</name>
<evidence type="ECO:0000256" key="4">
    <source>
        <dbReference type="ARBA" id="ARBA00022840"/>
    </source>
</evidence>
<evidence type="ECO:0000313" key="7">
    <source>
        <dbReference type="Proteomes" id="UP000256709"/>
    </source>
</evidence>
<keyword evidence="4" id="KW-0067">ATP-binding</keyword>
<evidence type="ECO:0000256" key="1">
    <source>
        <dbReference type="ARBA" id="ARBA00022448"/>
    </source>
</evidence>
<evidence type="ECO:0000259" key="5">
    <source>
        <dbReference type="PROSITE" id="PS50893"/>
    </source>
</evidence>
<organism evidence="6 7">
    <name type="scientific">Subtercola boreus</name>
    <dbReference type="NCBI Taxonomy" id="120213"/>
    <lineage>
        <taxon>Bacteria</taxon>
        <taxon>Bacillati</taxon>
        <taxon>Actinomycetota</taxon>
        <taxon>Actinomycetes</taxon>
        <taxon>Micrococcales</taxon>
        <taxon>Microbacteriaceae</taxon>
        <taxon>Subtercola</taxon>
    </lineage>
</organism>
<feature type="domain" description="ABC transporter" evidence="5">
    <location>
        <begin position="8"/>
        <end position="234"/>
    </location>
</feature>
<feature type="domain" description="ABC transporter" evidence="5">
    <location>
        <begin position="240"/>
        <end position="492"/>
    </location>
</feature>
<dbReference type="InterPro" id="IPR027417">
    <property type="entry name" value="P-loop_NTPase"/>
</dbReference>
<accession>A0A3E0VBI8</accession>
<dbReference type="SMART" id="SM00382">
    <property type="entry name" value="AAA"/>
    <property type="match status" value="2"/>
</dbReference>
<dbReference type="InterPro" id="IPR017871">
    <property type="entry name" value="ABC_transporter-like_CS"/>
</dbReference>
<dbReference type="AlphaFoldDB" id="A0A3E0VBI8"/>
<keyword evidence="1" id="KW-0813">Transport</keyword>
<gene>
    <name evidence="6" type="ORF">B7R21_17420</name>
</gene>
<dbReference type="GO" id="GO:0016887">
    <property type="term" value="F:ATP hydrolysis activity"/>
    <property type="evidence" value="ECO:0007669"/>
    <property type="project" value="InterPro"/>
</dbReference>
<dbReference type="EMBL" id="NBXA01000033">
    <property type="protein sequence ID" value="RFA07005.1"/>
    <property type="molecule type" value="Genomic_DNA"/>
</dbReference>
<evidence type="ECO:0000256" key="3">
    <source>
        <dbReference type="ARBA" id="ARBA00022741"/>
    </source>
</evidence>
<dbReference type="Pfam" id="PF00005">
    <property type="entry name" value="ABC_tran"/>
    <property type="match status" value="2"/>
</dbReference>
<dbReference type="CDD" id="cd03216">
    <property type="entry name" value="ABC_Carb_Monos_I"/>
    <property type="match status" value="1"/>
</dbReference>
<reference evidence="6 7" key="1">
    <citation type="submission" date="2017-04" db="EMBL/GenBank/DDBJ databases">
        <title>Comparative genome analysis of Subtercola boreus.</title>
        <authorList>
            <person name="Cho Y.-J."/>
            <person name="Cho A."/>
            <person name="Kim O.-S."/>
            <person name="Lee J.-I."/>
        </authorList>
    </citation>
    <scope>NUCLEOTIDE SEQUENCE [LARGE SCALE GENOMIC DNA]</scope>
    <source>
        <strain evidence="6 7">P27444</strain>
    </source>
</reference>
<keyword evidence="2" id="KW-0677">Repeat</keyword>
<dbReference type="Gene3D" id="3.40.50.300">
    <property type="entry name" value="P-loop containing nucleotide triphosphate hydrolases"/>
    <property type="match status" value="2"/>
</dbReference>
<dbReference type="CDD" id="cd03215">
    <property type="entry name" value="ABC_Carb_Monos_II"/>
    <property type="match status" value="1"/>
</dbReference>
<dbReference type="InterPro" id="IPR050107">
    <property type="entry name" value="ABC_carbohydrate_import_ATPase"/>
</dbReference>
<dbReference type="GO" id="GO:0005524">
    <property type="term" value="F:ATP binding"/>
    <property type="evidence" value="ECO:0007669"/>
    <property type="project" value="UniProtKB-KW"/>
</dbReference>
<dbReference type="Proteomes" id="UP000256709">
    <property type="component" value="Unassembled WGS sequence"/>
</dbReference>
<dbReference type="PANTHER" id="PTHR43790">
    <property type="entry name" value="CARBOHYDRATE TRANSPORT ATP-BINDING PROTEIN MG119-RELATED"/>
    <property type="match status" value="1"/>
</dbReference>
<dbReference type="SUPFAM" id="SSF52540">
    <property type="entry name" value="P-loop containing nucleoside triphosphate hydrolases"/>
    <property type="match status" value="2"/>
</dbReference>
<dbReference type="InterPro" id="IPR003593">
    <property type="entry name" value="AAA+_ATPase"/>
</dbReference>
<dbReference type="OrthoDB" id="39350at2"/>
<dbReference type="PROSITE" id="PS50893">
    <property type="entry name" value="ABC_TRANSPORTER_2"/>
    <property type="match status" value="2"/>
</dbReference>
<sequence length="493" mass="52017">MTATATLLSVEGVNKSFGGARALTDVSIQFLKGEVHALLGENGAGKSTLVKIIAQVISADSGRVVGSKADLSDVAMVFQELSVIPDLSVRENVALSLRKARNGVIPKKAQESRIREALTSAGLGGIDLDVPVEALPLAQRQLLEIARGLASNAETLILDEPTATLSDVEIRRVHDVVRSLAAEGRAIVYITHRLAEVFELSNRITVMRAGKVVANGPTSDFDMASLVTHMLGAEHRAGVVEIFDNTFDPGGARTLRVKALSVANKFNDVSFEVCGGEVTALFGQIGSGADEVVRAIVGYSNLDSGSVRLDEHEISGLSRHGSQKAGVSYVSADRVIEGVFLTASVVRNLTSGVLPSVSRGGVLTNAKEIALAKSVASRVTFDESRVRQPVGSLSGGNQQKIAIGRALATNPAVLVLNEPTRGVDIGARSGIYRALRKLASRNVAVVVYSSDVVELRELADNVITMFRGKTVSEHRVTSVTDAQLVSEILNGTA</sequence>
<dbReference type="InterPro" id="IPR003439">
    <property type="entry name" value="ABC_transporter-like_ATP-bd"/>
</dbReference>
<keyword evidence="3" id="KW-0547">Nucleotide-binding</keyword>
<comment type="caution">
    <text evidence="6">The sequence shown here is derived from an EMBL/GenBank/DDBJ whole genome shotgun (WGS) entry which is preliminary data.</text>
</comment>
<proteinExistence type="predicted"/>
<protein>
    <recommendedName>
        <fullName evidence="5">ABC transporter domain-containing protein</fullName>
    </recommendedName>
</protein>
<evidence type="ECO:0000256" key="2">
    <source>
        <dbReference type="ARBA" id="ARBA00022737"/>
    </source>
</evidence>
<evidence type="ECO:0000313" key="6">
    <source>
        <dbReference type="EMBL" id="RFA07005.1"/>
    </source>
</evidence>